<dbReference type="AlphaFoldDB" id="A0A0B7FIX4"/>
<gene>
    <name evidence="1" type="ORF">RSOLAG1IB_11887</name>
</gene>
<evidence type="ECO:0000313" key="2">
    <source>
        <dbReference type="Proteomes" id="UP000059188"/>
    </source>
</evidence>
<name>A0A0B7FIX4_THACB</name>
<dbReference type="EMBL" id="LN679308">
    <property type="protein sequence ID" value="CEL56198.1"/>
    <property type="molecule type" value="Genomic_DNA"/>
</dbReference>
<protein>
    <submittedName>
        <fullName evidence="1">Uncharacterized protein</fullName>
    </submittedName>
</protein>
<dbReference type="Proteomes" id="UP000059188">
    <property type="component" value="Unassembled WGS sequence"/>
</dbReference>
<evidence type="ECO:0000313" key="1">
    <source>
        <dbReference type="EMBL" id="CEL56198.1"/>
    </source>
</evidence>
<sequence length="97" mass="11181">MDISKVIKPSTGTGEVLDTYWCMPGIPRCSGCITFRNRDGGINAVFDWAEINWTSGSIGKYSIENMTYKKSKKSKGMKRLRIHMLFSWYRRLVTARH</sequence>
<reference evidence="1 2" key="1">
    <citation type="submission" date="2014-11" db="EMBL/GenBank/DDBJ databases">
        <authorList>
            <person name="Wibberg Daniel"/>
        </authorList>
    </citation>
    <scope>NUCLEOTIDE SEQUENCE [LARGE SCALE GENOMIC DNA]</scope>
    <source>
        <strain evidence="1">Rhizoctonia solani AG1-IB 7/3/14</strain>
    </source>
</reference>
<keyword evidence="2" id="KW-1185">Reference proteome</keyword>
<proteinExistence type="predicted"/>
<accession>A0A0B7FIX4</accession>
<organism evidence="1 2">
    <name type="scientific">Thanatephorus cucumeris (strain AG1-IB / isolate 7/3/14)</name>
    <name type="common">Lettuce bottom rot fungus</name>
    <name type="synonym">Rhizoctonia solani</name>
    <dbReference type="NCBI Taxonomy" id="1108050"/>
    <lineage>
        <taxon>Eukaryota</taxon>
        <taxon>Fungi</taxon>
        <taxon>Dikarya</taxon>
        <taxon>Basidiomycota</taxon>
        <taxon>Agaricomycotina</taxon>
        <taxon>Agaricomycetes</taxon>
        <taxon>Cantharellales</taxon>
        <taxon>Ceratobasidiaceae</taxon>
        <taxon>Rhizoctonia</taxon>
        <taxon>Rhizoctonia solani AG-1</taxon>
    </lineage>
</organism>